<feature type="compositionally biased region" description="Basic and acidic residues" evidence="1">
    <location>
        <begin position="1"/>
        <end position="12"/>
    </location>
</feature>
<name>A0ABR9IUK6_RHIVS</name>
<evidence type="ECO:0000256" key="1">
    <source>
        <dbReference type="SAM" id="MobiDB-lite"/>
    </source>
</evidence>
<gene>
    <name evidence="2" type="ORF">H4W29_004062</name>
</gene>
<dbReference type="Proteomes" id="UP000620262">
    <property type="component" value="Unassembled WGS sequence"/>
</dbReference>
<organism evidence="2 3">
    <name type="scientific">Rhizobium viscosum</name>
    <name type="common">Arthrobacter viscosus</name>
    <dbReference type="NCBI Taxonomy" id="1673"/>
    <lineage>
        <taxon>Bacteria</taxon>
        <taxon>Pseudomonadati</taxon>
        <taxon>Pseudomonadota</taxon>
        <taxon>Alphaproteobacteria</taxon>
        <taxon>Hyphomicrobiales</taxon>
        <taxon>Rhizobiaceae</taxon>
        <taxon>Rhizobium/Agrobacterium group</taxon>
        <taxon>Rhizobium</taxon>
    </lineage>
</organism>
<proteinExistence type="predicted"/>
<dbReference type="RefSeq" id="WP_192730519.1">
    <property type="nucleotide sequence ID" value="NZ_BAAAVL010000014.1"/>
</dbReference>
<evidence type="ECO:0000313" key="2">
    <source>
        <dbReference type="EMBL" id="MBE1506881.1"/>
    </source>
</evidence>
<keyword evidence="3" id="KW-1185">Reference proteome</keyword>
<comment type="caution">
    <text evidence="2">The sequence shown here is derived from an EMBL/GenBank/DDBJ whole genome shotgun (WGS) entry which is preliminary data.</text>
</comment>
<dbReference type="EMBL" id="JADBEC010000001">
    <property type="protein sequence ID" value="MBE1506881.1"/>
    <property type="molecule type" value="Genomic_DNA"/>
</dbReference>
<reference evidence="2 3" key="1">
    <citation type="submission" date="2020-10" db="EMBL/GenBank/DDBJ databases">
        <title>Sequencing the genomes of 1000 actinobacteria strains.</title>
        <authorList>
            <person name="Klenk H.-P."/>
        </authorList>
    </citation>
    <scope>NUCLEOTIDE SEQUENCE [LARGE SCALE GENOMIC DNA]</scope>
    <source>
        <strain evidence="2 3">DSM 7307</strain>
    </source>
</reference>
<sequence length="168" mass="18741">MEPPRAPRETRKAPNTLPKRSQDTGNLADTAKVDPAWAGDTRKRISGKKDDTVEVAEMVNNAPYGDGNCQLFRPQANRGKIDWDWVTVTNRCSYPVGILACFYNPGQERDCLPGGKGSWSLINLGPRQSGTTVATVPRMPWLVKGWVCNMTPIKHNRMLCVLPKSYNR</sequence>
<feature type="region of interest" description="Disordered" evidence="1">
    <location>
        <begin position="1"/>
        <end position="35"/>
    </location>
</feature>
<evidence type="ECO:0000313" key="3">
    <source>
        <dbReference type="Proteomes" id="UP000620262"/>
    </source>
</evidence>
<protein>
    <submittedName>
        <fullName evidence="2">Uncharacterized protein</fullName>
    </submittedName>
</protein>
<accession>A0ABR9IUK6</accession>